<dbReference type="AlphaFoldDB" id="A0A9X4RGZ4"/>
<feature type="chain" id="PRO_5040756206" evidence="1">
    <location>
        <begin position="26"/>
        <end position="114"/>
    </location>
</feature>
<accession>A0A9X4RGZ4</accession>
<protein>
    <submittedName>
        <fullName evidence="2">Uncharacterized protein</fullName>
    </submittedName>
</protein>
<evidence type="ECO:0000313" key="2">
    <source>
        <dbReference type="EMBL" id="MDG3493902.1"/>
    </source>
</evidence>
<organism evidence="2 3">
    <name type="scientific">Pseudanabaena catenata USMAC16</name>
    <dbReference type="NCBI Taxonomy" id="1855837"/>
    <lineage>
        <taxon>Bacteria</taxon>
        <taxon>Bacillati</taxon>
        <taxon>Cyanobacteriota</taxon>
        <taxon>Cyanophyceae</taxon>
        <taxon>Pseudanabaenales</taxon>
        <taxon>Pseudanabaenaceae</taxon>
        <taxon>Pseudanabaena</taxon>
    </lineage>
</organism>
<keyword evidence="3" id="KW-1185">Reference proteome</keyword>
<keyword evidence="1" id="KW-0732">Signal</keyword>
<dbReference type="RefSeq" id="WP_009625957.1">
    <property type="nucleotide sequence ID" value="NZ_VBTY01000026.1"/>
</dbReference>
<feature type="signal peptide" evidence="1">
    <location>
        <begin position="1"/>
        <end position="25"/>
    </location>
</feature>
<gene>
    <name evidence="2" type="ORF">FEV09_04965</name>
</gene>
<evidence type="ECO:0000313" key="3">
    <source>
        <dbReference type="Proteomes" id="UP001152872"/>
    </source>
</evidence>
<reference evidence="2" key="1">
    <citation type="submission" date="2019-05" db="EMBL/GenBank/DDBJ databases">
        <title>Whole genome sequencing of Pseudanabaena catenata USMAC16.</title>
        <authorList>
            <person name="Khan Z."/>
            <person name="Omar W.M."/>
            <person name="Convey P."/>
            <person name="Merican F."/>
            <person name="Najimudin N."/>
        </authorList>
    </citation>
    <scope>NUCLEOTIDE SEQUENCE</scope>
    <source>
        <strain evidence="2">USMAC16</strain>
    </source>
</reference>
<dbReference type="EMBL" id="VBTY01000026">
    <property type="protein sequence ID" value="MDG3493902.1"/>
    <property type="molecule type" value="Genomic_DNA"/>
</dbReference>
<name>A0A9X4RGZ4_9CYAN</name>
<proteinExistence type="predicted"/>
<evidence type="ECO:0000256" key="1">
    <source>
        <dbReference type="SAM" id="SignalP"/>
    </source>
</evidence>
<sequence>MLIKQGLLVSASLFAFSLVANVASASAEQWYFYVKNNSNSTIKNLLVAEPSKSWGRFDIGSGIFPGDNVKMVWDGSTNNQSCNQWIKAQFADGSESEPSLIDFCKNLDDPIVFR</sequence>
<comment type="caution">
    <text evidence="2">The sequence shown here is derived from an EMBL/GenBank/DDBJ whole genome shotgun (WGS) entry which is preliminary data.</text>
</comment>
<dbReference type="Proteomes" id="UP001152872">
    <property type="component" value="Unassembled WGS sequence"/>
</dbReference>